<reference evidence="3 4" key="1">
    <citation type="submission" date="2017-07" db="EMBL/GenBank/DDBJ databases">
        <title>First draft Genome Sequence of Nocardia cerradoensis isolated from human infection.</title>
        <authorList>
            <person name="Carrasco G."/>
        </authorList>
    </citation>
    <scope>NUCLEOTIDE SEQUENCE [LARGE SCALE GENOMIC DNA]</scope>
    <source>
        <strain evidence="3 4">CNM20130759</strain>
    </source>
</reference>
<comment type="caution">
    <text evidence="3">The sequence shown here is derived from an EMBL/GenBank/DDBJ whole genome shotgun (WGS) entry which is preliminary data.</text>
</comment>
<feature type="domain" description="Fe2OG dioxygenase" evidence="2">
    <location>
        <begin position="176"/>
        <end position="298"/>
    </location>
</feature>
<comment type="similarity">
    <text evidence="1">Belongs to the iron/ascorbate-dependent oxidoreductase family.</text>
</comment>
<keyword evidence="4" id="KW-1185">Reference proteome</keyword>
<evidence type="ECO:0000256" key="1">
    <source>
        <dbReference type="RuleBase" id="RU003682"/>
    </source>
</evidence>
<keyword evidence="1" id="KW-0560">Oxidoreductase</keyword>
<dbReference type="SUPFAM" id="SSF51197">
    <property type="entry name" value="Clavaminate synthase-like"/>
    <property type="match status" value="1"/>
</dbReference>
<dbReference type="Gene3D" id="2.60.120.620">
    <property type="entry name" value="q2cbj1_9rhob like domain"/>
    <property type="match status" value="1"/>
</dbReference>
<evidence type="ECO:0000313" key="4">
    <source>
        <dbReference type="Proteomes" id="UP000215506"/>
    </source>
</evidence>
<keyword evidence="1" id="KW-0479">Metal-binding</keyword>
<dbReference type="Pfam" id="PF23169">
    <property type="entry name" value="HalD"/>
    <property type="match status" value="1"/>
</dbReference>
<protein>
    <recommendedName>
        <fullName evidence="2">Fe2OG dioxygenase domain-containing protein</fullName>
    </recommendedName>
</protein>
<name>A0A231H279_9NOCA</name>
<dbReference type="Proteomes" id="UP000215506">
    <property type="component" value="Unassembled WGS sequence"/>
</dbReference>
<keyword evidence="1" id="KW-0408">Iron</keyword>
<organism evidence="3 4">
    <name type="scientific">Nocardia cerradoensis</name>
    <dbReference type="NCBI Taxonomy" id="85688"/>
    <lineage>
        <taxon>Bacteria</taxon>
        <taxon>Bacillati</taxon>
        <taxon>Actinomycetota</taxon>
        <taxon>Actinomycetes</taxon>
        <taxon>Mycobacteriales</taxon>
        <taxon>Nocardiaceae</taxon>
        <taxon>Nocardia</taxon>
    </lineage>
</organism>
<sequence length="333" mass="36056">MISGNLLCDGLRQVTMIFMAATGGCGNVGEMGRVNGETAGGEGTSERVDGPALAAVVDTERYPLDAPGSARWVEVVRRARQDLAADGCTVLPGFVRPDLLATLREEGAELAPHAYYTVEKVNAYNIPLDSDLPPDHPATIVLERGNAFVARDLIPRTAVIQVLYTSATFQRLVAECFGLPQLHEYTDPLAGLCLNVVAPGMSHPWHFDTNEFTVSMLTQEPDAGGVFEYCPRIRTPESENLADVRSVLTGSGEPLIRRLTLRPGDLQLFQGRFSLHRVSPVEGATQRHSAIFAYSDRPGIVGAVERTRQLFGRVLPDHLAAAGNAVRGDRLLD</sequence>
<gene>
    <name evidence="3" type="ORF">B7C42_04836</name>
</gene>
<evidence type="ECO:0000313" key="3">
    <source>
        <dbReference type="EMBL" id="OXR42950.1"/>
    </source>
</evidence>
<dbReference type="AlphaFoldDB" id="A0A231H279"/>
<dbReference type="EMBL" id="NGAF01000011">
    <property type="protein sequence ID" value="OXR42950.1"/>
    <property type="molecule type" value="Genomic_DNA"/>
</dbReference>
<dbReference type="PROSITE" id="PS51471">
    <property type="entry name" value="FE2OG_OXY"/>
    <property type="match status" value="1"/>
</dbReference>
<accession>A0A231H279</accession>
<dbReference type="InterPro" id="IPR005123">
    <property type="entry name" value="Oxoglu/Fe-dep_dioxygenase_dom"/>
</dbReference>
<evidence type="ECO:0000259" key="2">
    <source>
        <dbReference type="PROSITE" id="PS51471"/>
    </source>
</evidence>
<dbReference type="InterPro" id="IPR056470">
    <property type="entry name" value="BesD/HalB-like"/>
</dbReference>
<dbReference type="GO" id="GO:0046872">
    <property type="term" value="F:metal ion binding"/>
    <property type="evidence" value="ECO:0007669"/>
    <property type="project" value="UniProtKB-KW"/>
</dbReference>
<dbReference type="GO" id="GO:0016491">
    <property type="term" value="F:oxidoreductase activity"/>
    <property type="evidence" value="ECO:0007669"/>
    <property type="project" value="UniProtKB-KW"/>
</dbReference>
<proteinExistence type="inferred from homology"/>